<keyword evidence="3" id="KW-1185">Reference proteome</keyword>
<reference evidence="2 3" key="1">
    <citation type="submission" date="2020-08" db="EMBL/GenBank/DDBJ databases">
        <title>Genomic Encyclopedia of Type Strains, Phase IV (KMG-IV): sequencing the most valuable type-strain genomes for metagenomic binning, comparative biology and taxonomic classification.</title>
        <authorList>
            <person name="Goeker M."/>
        </authorList>
    </citation>
    <scope>NUCLEOTIDE SEQUENCE [LARGE SCALE GENOMIC DNA]</scope>
    <source>
        <strain evidence="2 3">DSM 19979</strain>
    </source>
</reference>
<dbReference type="EMBL" id="JACIDJ010000004">
    <property type="protein sequence ID" value="MBB3899201.1"/>
    <property type="molecule type" value="Genomic_DNA"/>
</dbReference>
<name>A0A840ADI8_9PROT</name>
<proteinExistence type="predicted"/>
<evidence type="ECO:0000313" key="2">
    <source>
        <dbReference type="EMBL" id="MBB3899201.1"/>
    </source>
</evidence>
<evidence type="ECO:0000313" key="3">
    <source>
        <dbReference type="Proteomes" id="UP000553193"/>
    </source>
</evidence>
<dbReference type="Proteomes" id="UP000553193">
    <property type="component" value="Unassembled WGS sequence"/>
</dbReference>
<dbReference type="SMART" id="SM01034">
    <property type="entry name" value="BLUF"/>
    <property type="match status" value="1"/>
</dbReference>
<dbReference type="Pfam" id="PF04940">
    <property type="entry name" value="BLUF"/>
    <property type="match status" value="1"/>
</dbReference>
<dbReference type="SUPFAM" id="SSF54975">
    <property type="entry name" value="Acylphosphatase/BLUF domain-like"/>
    <property type="match status" value="1"/>
</dbReference>
<sequence length="154" mass="16240">MLHSLTYVSLATQADPDLLERQAHEIAAASSVRNRQDGLTGALAVGGGWFAQVLEGPAGILLATFDRLLRDRRHTDIRVIEFVPTVTRGFAGWSMACSGKMPPGLIAEAAAAYAAREAAGLCSTAVHGQSLCRAMLARIAPAEESLASLRVRVG</sequence>
<dbReference type="Gene3D" id="3.30.70.100">
    <property type="match status" value="1"/>
</dbReference>
<dbReference type="InterPro" id="IPR036046">
    <property type="entry name" value="Acylphosphatase-like_dom_sf"/>
</dbReference>
<dbReference type="GO" id="GO:0071949">
    <property type="term" value="F:FAD binding"/>
    <property type="evidence" value="ECO:0007669"/>
    <property type="project" value="InterPro"/>
</dbReference>
<organism evidence="2 3">
    <name type="scientific">Roseococcus suduntuyensis</name>
    <dbReference type="NCBI Taxonomy" id="455361"/>
    <lineage>
        <taxon>Bacteria</taxon>
        <taxon>Pseudomonadati</taxon>
        <taxon>Pseudomonadota</taxon>
        <taxon>Alphaproteobacteria</taxon>
        <taxon>Acetobacterales</taxon>
        <taxon>Roseomonadaceae</taxon>
        <taxon>Roseococcus</taxon>
    </lineage>
</organism>
<comment type="caution">
    <text evidence="2">The sequence shown here is derived from an EMBL/GenBank/DDBJ whole genome shotgun (WGS) entry which is preliminary data.</text>
</comment>
<gene>
    <name evidence="2" type="ORF">GGQ83_002649</name>
</gene>
<accession>A0A840ADI8</accession>
<dbReference type="PROSITE" id="PS50925">
    <property type="entry name" value="BLUF"/>
    <property type="match status" value="1"/>
</dbReference>
<dbReference type="InterPro" id="IPR007024">
    <property type="entry name" value="BLUF_domain"/>
</dbReference>
<evidence type="ECO:0000259" key="1">
    <source>
        <dbReference type="PROSITE" id="PS50925"/>
    </source>
</evidence>
<dbReference type="AlphaFoldDB" id="A0A840ADI8"/>
<protein>
    <recommendedName>
        <fullName evidence="1">BLUF domain-containing protein</fullName>
    </recommendedName>
</protein>
<feature type="domain" description="BLUF" evidence="1">
    <location>
        <begin position="2"/>
        <end position="96"/>
    </location>
</feature>
<dbReference type="GO" id="GO:0009882">
    <property type="term" value="F:blue light photoreceptor activity"/>
    <property type="evidence" value="ECO:0007669"/>
    <property type="project" value="InterPro"/>
</dbReference>